<dbReference type="Proteomes" id="UP001217089">
    <property type="component" value="Unassembled WGS sequence"/>
</dbReference>
<dbReference type="SMART" id="SM00219">
    <property type="entry name" value="TyrKc"/>
    <property type="match status" value="1"/>
</dbReference>
<gene>
    <name evidence="9" type="ORF">KUTeg_008227</name>
</gene>
<dbReference type="InterPro" id="IPR001245">
    <property type="entry name" value="Ser-Thr/Tyr_kinase_cat_dom"/>
</dbReference>
<evidence type="ECO:0000256" key="3">
    <source>
        <dbReference type="ARBA" id="ARBA00022741"/>
    </source>
</evidence>
<dbReference type="InterPro" id="IPR011009">
    <property type="entry name" value="Kinase-like_dom_sf"/>
</dbReference>
<feature type="domain" description="SAM" evidence="8">
    <location>
        <begin position="192"/>
        <end position="261"/>
    </location>
</feature>
<keyword evidence="3" id="KW-0547">Nucleotide-binding</keyword>
<evidence type="ECO:0000256" key="2">
    <source>
        <dbReference type="ARBA" id="ARBA00022679"/>
    </source>
</evidence>
<dbReference type="SUPFAM" id="SSF47769">
    <property type="entry name" value="SAM/Pointed domain"/>
    <property type="match status" value="1"/>
</dbReference>
<comment type="caution">
    <text evidence="9">The sequence shown here is derived from an EMBL/GenBank/DDBJ whole genome shotgun (WGS) entry which is preliminary data.</text>
</comment>
<dbReference type="PROSITE" id="PS50011">
    <property type="entry name" value="PROTEIN_KINASE_DOM"/>
    <property type="match status" value="1"/>
</dbReference>
<dbReference type="Pfam" id="PF07714">
    <property type="entry name" value="PK_Tyr_Ser-Thr"/>
    <property type="match status" value="1"/>
</dbReference>
<evidence type="ECO:0000256" key="1">
    <source>
        <dbReference type="ARBA" id="ARBA00022527"/>
    </source>
</evidence>
<keyword evidence="6" id="KW-0175">Coiled coil</keyword>
<dbReference type="Gene3D" id="1.10.510.10">
    <property type="entry name" value="Transferase(Phosphotransferase) domain 1"/>
    <property type="match status" value="1"/>
</dbReference>
<keyword evidence="4" id="KW-0418">Kinase</keyword>
<proteinExistence type="predicted"/>
<keyword evidence="2" id="KW-0808">Transferase</keyword>
<dbReference type="InterPro" id="IPR001660">
    <property type="entry name" value="SAM"/>
</dbReference>
<protein>
    <submittedName>
        <fullName evidence="9">Uncharacterized protein</fullName>
    </submittedName>
</protein>
<accession>A0ABQ9FAP7</accession>
<evidence type="ECO:0000256" key="4">
    <source>
        <dbReference type="ARBA" id="ARBA00022777"/>
    </source>
</evidence>
<evidence type="ECO:0000259" key="8">
    <source>
        <dbReference type="PROSITE" id="PS50105"/>
    </source>
</evidence>
<sequence length="311" mass="36255">MICDFGASRFMGSTTKMSLAGTFPWMAPEVIQSQPVSEKCDTWSYGVVLWELLTHEVPFKGIEGFQVAWLVVEREERLTIPSSCPPCFAKLMKECWDTEPKQRPSFRDILTRFHSMNKDDSLSDQTNSFLEHREVWKKEIQATLERLKRAERDISVKEKELMEREMKLKEREKSLEQQFKVVHLDSYDVNTWREVDVYQWIQQLNNGHTNDLAQYADIFYQNNITGKRLLLLTPEDLKAMGISSVGHIRDITTEIELLKAHNYRLMNFPPLSKASPIRDTSELPNYKTLTLTFIIGHHLRLGSSTEVRIII</sequence>
<dbReference type="SMART" id="SM00454">
    <property type="entry name" value="SAM"/>
    <property type="match status" value="1"/>
</dbReference>
<dbReference type="EMBL" id="JARBDR010000342">
    <property type="protein sequence ID" value="KAJ8313666.1"/>
    <property type="molecule type" value="Genomic_DNA"/>
</dbReference>
<keyword evidence="10" id="KW-1185">Reference proteome</keyword>
<feature type="coiled-coil region" evidence="6">
    <location>
        <begin position="133"/>
        <end position="178"/>
    </location>
</feature>
<dbReference type="InterPro" id="IPR051681">
    <property type="entry name" value="Ser/Thr_Kinases-Pseudokinases"/>
</dbReference>
<dbReference type="Pfam" id="PF07647">
    <property type="entry name" value="SAM_2"/>
    <property type="match status" value="1"/>
</dbReference>
<evidence type="ECO:0000256" key="6">
    <source>
        <dbReference type="SAM" id="Coils"/>
    </source>
</evidence>
<reference evidence="9 10" key="1">
    <citation type="submission" date="2022-12" db="EMBL/GenBank/DDBJ databases">
        <title>Chromosome-level genome of Tegillarca granosa.</title>
        <authorList>
            <person name="Kim J."/>
        </authorList>
    </citation>
    <scope>NUCLEOTIDE SEQUENCE [LARGE SCALE GENOMIC DNA]</scope>
    <source>
        <strain evidence="9">Teg-2019</strain>
        <tissue evidence="9">Adductor muscle</tissue>
    </source>
</reference>
<evidence type="ECO:0000259" key="7">
    <source>
        <dbReference type="PROSITE" id="PS50011"/>
    </source>
</evidence>
<dbReference type="InterPro" id="IPR013761">
    <property type="entry name" value="SAM/pointed_sf"/>
</dbReference>
<dbReference type="PANTHER" id="PTHR44329">
    <property type="entry name" value="SERINE/THREONINE-PROTEIN KINASE TNNI3K-RELATED"/>
    <property type="match status" value="1"/>
</dbReference>
<keyword evidence="5" id="KW-0067">ATP-binding</keyword>
<dbReference type="SUPFAM" id="SSF56112">
    <property type="entry name" value="Protein kinase-like (PK-like)"/>
    <property type="match status" value="1"/>
</dbReference>
<evidence type="ECO:0000256" key="5">
    <source>
        <dbReference type="ARBA" id="ARBA00022840"/>
    </source>
</evidence>
<dbReference type="PANTHER" id="PTHR44329:SF288">
    <property type="entry name" value="MITOGEN-ACTIVATED PROTEIN KINASE KINASE KINASE 20"/>
    <property type="match status" value="1"/>
</dbReference>
<dbReference type="InterPro" id="IPR020635">
    <property type="entry name" value="Tyr_kinase_cat_dom"/>
</dbReference>
<dbReference type="PROSITE" id="PS50105">
    <property type="entry name" value="SAM_DOMAIN"/>
    <property type="match status" value="1"/>
</dbReference>
<keyword evidence="1" id="KW-0723">Serine/threonine-protein kinase</keyword>
<organism evidence="9 10">
    <name type="scientific">Tegillarca granosa</name>
    <name type="common">Malaysian cockle</name>
    <name type="synonym">Anadara granosa</name>
    <dbReference type="NCBI Taxonomy" id="220873"/>
    <lineage>
        <taxon>Eukaryota</taxon>
        <taxon>Metazoa</taxon>
        <taxon>Spiralia</taxon>
        <taxon>Lophotrochozoa</taxon>
        <taxon>Mollusca</taxon>
        <taxon>Bivalvia</taxon>
        <taxon>Autobranchia</taxon>
        <taxon>Pteriomorphia</taxon>
        <taxon>Arcoida</taxon>
        <taxon>Arcoidea</taxon>
        <taxon>Arcidae</taxon>
        <taxon>Tegillarca</taxon>
    </lineage>
</organism>
<evidence type="ECO:0000313" key="9">
    <source>
        <dbReference type="EMBL" id="KAJ8313666.1"/>
    </source>
</evidence>
<evidence type="ECO:0000313" key="10">
    <source>
        <dbReference type="Proteomes" id="UP001217089"/>
    </source>
</evidence>
<name>A0ABQ9FAP7_TEGGR</name>
<dbReference type="Gene3D" id="1.10.150.50">
    <property type="entry name" value="Transcription Factor, Ets-1"/>
    <property type="match status" value="1"/>
</dbReference>
<dbReference type="InterPro" id="IPR000719">
    <property type="entry name" value="Prot_kinase_dom"/>
</dbReference>
<dbReference type="PRINTS" id="PR00109">
    <property type="entry name" value="TYRKINASE"/>
</dbReference>
<feature type="domain" description="Protein kinase" evidence="7">
    <location>
        <begin position="1"/>
        <end position="117"/>
    </location>
</feature>